<feature type="region of interest" description="Disordered" evidence="1">
    <location>
        <begin position="1"/>
        <end position="50"/>
    </location>
</feature>
<accession>A0A2N9I4V6</accession>
<organism evidence="2">
    <name type="scientific">Fagus sylvatica</name>
    <name type="common">Beechnut</name>
    <dbReference type="NCBI Taxonomy" id="28930"/>
    <lineage>
        <taxon>Eukaryota</taxon>
        <taxon>Viridiplantae</taxon>
        <taxon>Streptophyta</taxon>
        <taxon>Embryophyta</taxon>
        <taxon>Tracheophyta</taxon>
        <taxon>Spermatophyta</taxon>
        <taxon>Magnoliopsida</taxon>
        <taxon>eudicotyledons</taxon>
        <taxon>Gunneridae</taxon>
        <taxon>Pentapetalae</taxon>
        <taxon>rosids</taxon>
        <taxon>fabids</taxon>
        <taxon>Fagales</taxon>
        <taxon>Fagaceae</taxon>
        <taxon>Fagus</taxon>
    </lineage>
</organism>
<gene>
    <name evidence="2" type="ORF">FSB_LOCUS46986</name>
</gene>
<dbReference type="AlphaFoldDB" id="A0A2N9I4V6"/>
<protein>
    <recommendedName>
        <fullName evidence="3">Aminotransferase-like plant mobile domain-containing protein</fullName>
    </recommendedName>
</protein>
<feature type="region of interest" description="Disordered" evidence="1">
    <location>
        <begin position="441"/>
        <end position="579"/>
    </location>
</feature>
<feature type="compositionally biased region" description="Polar residues" evidence="1">
    <location>
        <begin position="528"/>
        <end position="548"/>
    </location>
</feature>
<feature type="compositionally biased region" description="Basic residues" evidence="1">
    <location>
        <begin position="466"/>
        <end position="479"/>
    </location>
</feature>
<evidence type="ECO:0008006" key="3">
    <source>
        <dbReference type="Google" id="ProtNLM"/>
    </source>
</evidence>
<feature type="compositionally biased region" description="Polar residues" evidence="1">
    <location>
        <begin position="492"/>
        <end position="503"/>
    </location>
</feature>
<sequence>MASSSKAQAATPSGSLIDEENLSTIEVSPMVVSEEEESETQSDLDPTSAGLGPLEGILARPTLDPWYESGSLFPSVPADARLPPADWEWLVKREDATTDAIWVPPFQEILDLKIQRKDVLAMPLKFDFQCLRASSWGAWVDKEFANEEFCALLERVGVLQAILISRSDCDPSKIKLSPTELMAETILLNYVEKKNISLGVSAARLTTWPQRRPSESRQKFAKMPKAIDTCFEFLKTSVPSVYRWIGSKFYDLELIPSLDEEESVFWRLYGAFYRGYYCSSVMSWFNRIEPQNYALGPNDMRTLSYLSATSAVPATMEVMANVLPTINPFIKSQAFPYWSSTTTEVVIPSGKRVGICTMGMNHYWWDLMTSMLEFRNGGNESIEHLLHMCKAHSPNLQLFVAINTVTTYATKQGLGYVVWRSDLSKWMTYSKRHPSAWLKVNPNNIPAPEKVASKSGKRVTAAASSSKKKKPVAKAKKSASRGIVIREPVAKTPQSEDQTIPKGSSSKKTVKKTRAKRKRSAALPSPTLLESPSTNTRSKKCATTTYSEARSKRRNEGAIRYPLAENEDSSTSLGDDDAGATVEKVPTVVDEVTSPKATAVEAIVAVETADNVTAAAETIDDASTVAEVVEEEVIAAEITAERVIEEPEEVVGAVTASITDGDRPTQGGFSKSGDHMDSALFDSSPSTKFYVRRARRGNVVSSDSERTLSVSAALLTPRDEENTATQDHISNVDANLAIEEVPAIGGILAAEVAEVEHVESEVEIIPATKVGSDILIIEGTFAQDPNDDAPLEDMADVHDNYDVVLADGQDRDT</sequence>
<reference evidence="2" key="1">
    <citation type="submission" date="2018-02" db="EMBL/GenBank/DDBJ databases">
        <authorList>
            <person name="Cohen D.B."/>
            <person name="Kent A.D."/>
        </authorList>
    </citation>
    <scope>NUCLEOTIDE SEQUENCE</scope>
</reference>
<feature type="region of interest" description="Disordered" evidence="1">
    <location>
        <begin position="658"/>
        <end position="678"/>
    </location>
</feature>
<feature type="compositionally biased region" description="Basic residues" evidence="1">
    <location>
        <begin position="508"/>
        <end position="520"/>
    </location>
</feature>
<proteinExistence type="predicted"/>
<feature type="compositionally biased region" description="Polar residues" evidence="1">
    <location>
        <begin position="1"/>
        <end position="14"/>
    </location>
</feature>
<evidence type="ECO:0000256" key="1">
    <source>
        <dbReference type="SAM" id="MobiDB-lite"/>
    </source>
</evidence>
<feature type="compositionally biased region" description="Acidic residues" evidence="1">
    <location>
        <begin position="33"/>
        <end position="42"/>
    </location>
</feature>
<evidence type="ECO:0000313" key="2">
    <source>
        <dbReference type="EMBL" id="SPD19104.1"/>
    </source>
</evidence>
<name>A0A2N9I4V6_FAGSY</name>
<dbReference type="EMBL" id="OIVN01004757">
    <property type="protein sequence ID" value="SPD19104.1"/>
    <property type="molecule type" value="Genomic_DNA"/>
</dbReference>